<evidence type="ECO:0000256" key="1">
    <source>
        <dbReference type="SAM" id="MobiDB-lite"/>
    </source>
</evidence>
<feature type="region of interest" description="Disordered" evidence="1">
    <location>
        <begin position="109"/>
        <end position="129"/>
    </location>
</feature>
<feature type="region of interest" description="Disordered" evidence="1">
    <location>
        <begin position="29"/>
        <end position="62"/>
    </location>
</feature>
<evidence type="ECO:0000313" key="2">
    <source>
        <dbReference type="EMBL" id="KAK6634892.1"/>
    </source>
</evidence>
<organism evidence="2 3">
    <name type="scientific">Polyplax serrata</name>
    <name type="common">Common mouse louse</name>
    <dbReference type="NCBI Taxonomy" id="468196"/>
    <lineage>
        <taxon>Eukaryota</taxon>
        <taxon>Metazoa</taxon>
        <taxon>Ecdysozoa</taxon>
        <taxon>Arthropoda</taxon>
        <taxon>Hexapoda</taxon>
        <taxon>Insecta</taxon>
        <taxon>Pterygota</taxon>
        <taxon>Neoptera</taxon>
        <taxon>Paraneoptera</taxon>
        <taxon>Psocodea</taxon>
        <taxon>Troctomorpha</taxon>
        <taxon>Phthiraptera</taxon>
        <taxon>Anoplura</taxon>
        <taxon>Polyplacidae</taxon>
        <taxon>Polyplax</taxon>
    </lineage>
</organism>
<keyword evidence="3" id="KW-1185">Reference proteome</keyword>
<sequence>MIPHYKKKPEIRKKVAAICKSYLINFLENRPQRKRAQSPRESGPEKEFRARPEEDKFARSTQAKEKILLRPNFAEFQITPDFQKTNFHQPRKGFSSNAHSYTSQGAKLYDTNIGTQNDTEYHNPSYWKT</sequence>
<proteinExistence type="predicted"/>
<protein>
    <submittedName>
        <fullName evidence="2">Uncharacterized protein</fullName>
    </submittedName>
</protein>
<dbReference type="Proteomes" id="UP001359485">
    <property type="component" value="Unassembled WGS sequence"/>
</dbReference>
<comment type="caution">
    <text evidence="2">The sequence shown here is derived from an EMBL/GenBank/DDBJ whole genome shotgun (WGS) entry which is preliminary data.</text>
</comment>
<dbReference type="EMBL" id="JAWJWF010000003">
    <property type="protein sequence ID" value="KAK6634892.1"/>
    <property type="molecule type" value="Genomic_DNA"/>
</dbReference>
<gene>
    <name evidence="2" type="ORF">RUM44_000139</name>
</gene>
<reference evidence="2 3" key="1">
    <citation type="submission" date="2023-09" db="EMBL/GenBank/DDBJ databases">
        <title>Genomes of two closely related lineages of the louse Polyplax serrata with different host specificities.</title>
        <authorList>
            <person name="Martinu J."/>
            <person name="Tarabai H."/>
            <person name="Stefka J."/>
            <person name="Hypsa V."/>
        </authorList>
    </citation>
    <scope>NUCLEOTIDE SEQUENCE [LARGE SCALE GENOMIC DNA]</scope>
    <source>
        <strain evidence="2">98ZLc_SE</strain>
    </source>
</reference>
<feature type="compositionally biased region" description="Basic and acidic residues" evidence="1">
    <location>
        <begin position="42"/>
        <end position="62"/>
    </location>
</feature>
<accession>A0ABR1B652</accession>
<evidence type="ECO:0000313" key="3">
    <source>
        <dbReference type="Proteomes" id="UP001359485"/>
    </source>
</evidence>
<name>A0ABR1B652_POLSC</name>